<reference evidence="1" key="1">
    <citation type="journal article" date="2020" name="Stud. Mycol.">
        <title>101 Dothideomycetes genomes: a test case for predicting lifestyles and emergence of pathogens.</title>
        <authorList>
            <person name="Haridas S."/>
            <person name="Albert R."/>
            <person name="Binder M."/>
            <person name="Bloem J."/>
            <person name="Labutti K."/>
            <person name="Salamov A."/>
            <person name="Andreopoulos B."/>
            <person name="Baker S."/>
            <person name="Barry K."/>
            <person name="Bills G."/>
            <person name="Bluhm B."/>
            <person name="Cannon C."/>
            <person name="Castanera R."/>
            <person name="Culley D."/>
            <person name="Daum C."/>
            <person name="Ezra D."/>
            <person name="Gonzalez J."/>
            <person name="Henrissat B."/>
            <person name="Kuo A."/>
            <person name="Liang C."/>
            <person name="Lipzen A."/>
            <person name="Lutzoni F."/>
            <person name="Magnuson J."/>
            <person name="Mondo S."/>
            <person name="Nolan M."/>
            <person name="Ohm R."/>
            <person name="Pangilinan J."/>
            <person name="Park H.-J."/>
            <person name="Ramirez L."/>
            <person name="Alfaro M."/>
            <person name="Sun H."/>
            <person name="Tritt A."/>
            <person name="Yoshinaga Y."/>
            <person name="Zwiers L.-H."/>
            <person name="Turgeon B."/>
            <person name="Goodwin S."/>
            <person name="Spatafora J."/>
            <person name="Crous P."/>
            <person name="Grigoriev I."/>
        </authorList>
    </citation>
    <scope>NUCLEOTIDE SEQUENCE</scope>
    <source>
        <strain evidence="1">CBS 122367</strain>
    </source>
</reference>
<dbReference type="AlphaFoldDB" id="A0A6G1JGD2"/>
<evidence type="ECO:0000313" key="2">
    <source>
        <dbReference type="Proteomes" id="UP000799291"/>
    </source>
</evidence>
<proteinExistence type="predicted"/>
<organism evidence="1 2">
    <name type="scientific">Lentithecium fluviatile CBS 122367</name>
    <dbReference type="NCBI Taxonomy" id="1168545"/>
    <lineage>
        <taxon>Eukaryota</taxon>
        <taxon>Fungi</taxon>
        <taxon>Dikarya</taxon>
        <taxon>Ascomycota</taxon>
        <taxon>Pezizomycotina</taxon>
        <taxon>Dothideomycetes</taxon>
        <taxon>Pleosporomycetidae</taxon>
        <taxon>Pleosporales</taxon>
        <taxon>Massarineae</taxon>
        <taxon>Lentitheciaceae</taxon>
        <taxon>Lentithecium</taxon>
    </lineage>
</organism>
<evidence type="ECO:0000313" key="1">
    <source>
        <dbReference type="EMBL" id="KAF2689280.1"/>
    </source>
</evidence>
<gene>
    <name evidence="1" type="ORF">K458DRAFT_400070</name>
</gene>
<accession>A0A6G1JGD2</accession>
<dbReference type="EMBL" id="MU005572">
    <property type="protein sequence ID" value="KAF2689280.1"/>
    <property type="molecule type" value="Genomic_DNA"/>
</dbReference>
<name>A0A6G1JGD2_9PLEO</name>
<sequence>MEAYTDRRLTVFEDRPPALSGMATQEGPLRTNRYMGPSWSWITHERVNYWKFTPTSDRSWGLCRFRSESKSIDAWYLPEDQELNPFGQIVDVGIQVEGKVAKPNRQVADRQTNIRRWSGIYLSFGNGAISECTIDWDVENRLEEKVVRRMSLLLLASVIGYYRLVDSDEEFGEAFEQESDEAGSVAIDEVGEEKVDHDQIDREEGSWKTCDEETEMSGLAAPNPSVPHMVYPKTAYADSKHQENDGTQNRDAWGLLLFAKVGIDKFVRVGMIRYKQGDGGLRAFDSYEFRHLEIV</sequence>
<keyword evidence="2" id="KW-1185">Reference proteome</keyword>
<dbReference type="Proteomes" id="UP000799291">
    <property type="component" value="Unassembled WGS sequence"/>
</dbReference>
<protein>
    <submittedName>
        <fullName evidence="1">Uncharacterized protein</fullName>
    </submittedName>
</protein>